<evidence type="ECO:0000313" key="5">
    <source>
        <dbReference type="EMBL" id="CUV07627.1"/>
    </source>
</evidence>
<evidence type="ECO:0000313" key="6">
    <source>
        <dbReference type="EMBL" id="PPS95463.1"/>
    </source>
</evidence>
<accession>A0A0S4TKG4</accession>
<sequence>MSKGKFSFSLGKSKEKGPNSLGNVFLGEKVFESEKDEKNNAEDLGSKNSDNFQSISTNYEYKKSIKFYDEHPELLEDFDRSNTVKRIEAEDKEEKKDEPKKASLGKSKYLSRIQEYVELRNIEKQEIQEEKIQKEIKEEGNTQVFITDAYKDVLEERKKLKNLLTNRKLSEGEDPRIGGPSSIFEMRLSPSMNELKNEEIDKQIASGSPKEELKIYNVNSANNSTTKDYYVVNNDEVPKTSKDLKLIKIQQARERYLLRKQNKNSA</sequence>
<dbReference type="Proteomes" id="UP000199752">
    <property type="component" value="Chromosome 8"/>
</dbReference>
<dbReference type="EMBL" id="JTAI01000001">
    <property type="protein sequence ID" value="PPS95463.1"/>
    <property type="molecule type" value="Genomic_DNA"/>
</dbReference>
<reference evidence="6 7" key="3">
    <citation type="submission" date="2017-10" db="EMBL/GenBank/DDBJ databases">
        <title>Consistent, comparative and evidence-based genome annotation and re-annotation for the closely-related species, Cryptosporidium parvum, C. hominis and C. tyzzeri.</title>
        <authorList>
            <person name="Baptista R.P."/>
            <person name="Li Y."/>
            <person name="Sateriale A."/>
            <person name="Striepen B."/>
            <person name="Kissinger J.C."/>
        </authorList>
    </citation>
    <scope>NUCLEOTIDE SEQUENCE [LARGE SCALE GENOMIC DNA]</scope>
    <source>
        <strain evidence="6">30976</strain>
    </source>
</reference>
<dbReference type="VEuPathDB" id="CryptoDB:ChTU502y2012_409g0150"/>
<dbReference type="VEuPathDB" id="CryptoDB:GY17_00002826"/>
<keyword evidence="2" id="KW-0175">Coiled coil</keyword>
<name>A0A0S4TKG4_CRYHO</name>
<reference evidence="6 7" key="1">
    <citation type="submission" date="2014-11" db="EMBL/GenBank/DDBJ databases">
        <title>Comparative genomic analysis of Cryptosporidium hominis reveals occurrence of genetic recombination in virulent subtypes.</title>
        <authorList>
            <person name="Guo Y."/>
            <person name="Tang K."/>
            <person name="Frace M."/>
            <person name="Li N."/>
            <person name="Roellig D.M."/>
            <person name="Sammons S."/>
            <person name="Knipe K."/>
            <person name="Rowe L."/>
            <person name="Feng Y."/>
            <person name="Xiao L."/>
        </authorList>
    </citation>
    <scope>NUCLEOTIDE SEQUENCE [LARGE SCALE GENOMIC DNA]</scope>
    <source>
        <strain evidence="6">30976</strain>
    </source>
</reference>
<feature type="region of interest" description="Disordered" evidence="3">
    <location>
        <begin position="1"/>
        <end position="23"/>
    </location>
</feature>
<dbReference type="Proteomes" id="UP001429100">
    <property type="component" value="Unassembled WGS sequence"/>
</dbReference>
<organism evidence="5">
    <name type="scientific">Cryptosporidium hominis</name>
    <dbReference type="NCBI Taxonomy" id="237895"/>
    <lineage>
        <taxon>Eukaryota</taxon>
        <taxon>Sar</taxon>
        <taxon>Alveolata</taxon>
        <taxon>Apicomplexa</taxon>
        <taxon>Conoidasida</taxon>
        <taxon>Coccidia</taxon>
        <taxon>Eucoccidiorida</taxon>
        <taxon>Eimeriorina</taxon>
        <taxon>Cryptosporidiidae</taxon>
        <taxon>Cryptosporidium</taxon>
    </lineage>
</organism>
<reference evidence="5" key="2">
    <citation type="submission" date="2015-08" db="EMBL/GenBank/DDBJ databases">
        <authorList>
            <person name="Babu N.S."/>
            <person name="Beckwith C.J."/>
            <person name="Beseler K.G."/>
            <person name="Brison A."/>
            <person name="Carone J.V."/>
            <person name="Caskin T.P."/>
            <person name="Diamond M."/>
            <person name="Durham M.E."/>
            <person name="Foxe J.M."/>
            <person name="Go M."/>
            <person name="Henderson B.A."/>
            <person name="Jones I.B."/>
            <person name="McGettigan J.A."/>
            <person name="Micheletti S.J."/>
            <person name="Nasrallah M.E."/>
            <person name="Ortiz D."/>
            <person name="Piller C.R."/>
            <person name="Privatt S.R."/>
            <person name="Schneider S.L."/>
            <person name="Sharp S."/>
            <person name="Smith T.C."/>
            <person name="Stanton J.D."/>
            <person name="Ullery H.E."/>
            <person name="Wilson R.J."/>
            <person name="Serrano M.G."/>
            <person name="Buck G."/>
            <person name="Lee V."/>
            <person name="Wang Y."/>
            <person name="Carvalho R."/>
            <person name="Voegtly L."/>
            <person name="Shi R."/>
            <person name="Duckworth R."/>
            <person name="Johnson A."/>
            <person name="Loviza R."/>
            <person name="Walstead R."/>
            <person name="Shah Z."/>
            <person name="Kiflezghi M."/>
            <person name="Wade K."/>
            <person name="Ball S.L."/>
            <person name="Bradley K.W."/>
            <person name="Asai D.J."/>
            <person name="Bowman C.A."/>
            <person name="Russell D.A."/>
            <person name="Pope W.H."/>
            <person name="Jacobs-Sera D."/>
            <person name="Hendrix R.W."/>
            <person name="Hatfull G.F."/>
        </authorList>
    </citation>
    <scope>NUCLEOTIDE SEQUENCE [LARGE SCALE GENOMIC DNA]</scope>
</reference>
<dbReference type="EMBL" id="LN877954">
    <property type="protein sequence ID" value="CUV07627.1"/>
    <property type="molecule type" value="Genomic_DNA"/>
</dbReference>
<keyword evidence="7" id="KW-1185">Reference proteome</keyword>
<dbReference type="Pfam" id="PF09745">
    <property type="entry name" value="NSRP1_N"/>
    <property type="match status" value="1"/>
</dbReference>
<feature type="compositionally biased region" description="Low complexity" evidence="3">
    <location>
        <begin position="1"/>
        <end position="11"/>
    </location>
</feature>
<feature type="region of interest" description="Disordered" evidence="3">
    <location>
        <begin position="79"/>
        <end position="104"/>
    </location>
</feature>
<comment type="similarity">
    <text evidence="1">Belongs to the NSRP1 family.</text>
</comment>
<gene>
    <name evidence="5" type="ORF">CHUDEA8_830</name>
    <name evidence="6" type="ORF">GY17_00002826</name>
</gene>
<proteinExistence type="inferred from homology"/>
<evidence type="ECO:0000256" key="3">
    <source>
        <dbReference type="SAM" id="MobiDB-lite"/>
    </source>
</evidence>
<feature type="compositionally biased region" description="Basic and acidic residues" evidence="3">
    <location>
        <begin position="79"/>
        <end position="101"/>
    </location>
</feature>
<feature type="domain" description="Nuclear speckle splicing regulatory protein 1 N-terminal" evidence="4">
    <location>
        <begin position="87"/>
        <end position="170"/>
    </location>
</feature>
<dbReference type="InterPro" id="IPR018612">
    <property type="entry name" value="NSRP1_N"/>
</dbReference>
<protein>
    <recommendedName>
        <fullName evidence="4">Nuclear speckle splicing regulatory protein 1 N-terminal domain-containing protein</fullName>
    </recommendedName>
</protein>
<dbReference type="GO" id="GO:0000381">
    <property type="term" value="P:regulation of alternative mRNA splicing, via spliceosome"/>
    <property type="evidence" value="ECO:0007669"/>
    <property type="project" value="InterPro"/>
</dbReference>
<evidence type="ECO:0000313" key="7">
    <source>
        <dbReference type="Proteomes" id="UP001429100"/>
    </source>
</evidence>
<evidence type="ECO:0000259" key="4">
    <source>
        <dbReference type="Pfam" id="PF09745"/>
    </source>
</evidence>
<evidence type="ECO:0000256" key="1">
    <source>
        <dbReference type="ARBA" id="ARBA00010126"/>
    </source>
</evidence>
<dbReference type="VEuPathDB" id="CryptoDB:CHUDEA8_830"/>
<evidence type="ECO:0000256" key="2">
    <source>
        <dbReference type="ARBA" id="ARBA00023054"/>
    </source>
</evidence>
<dbReference type="VEuPathDB" id="CryptoDB:Chro.80102"/>
<dbReference type="OrthoDB" id="343917at2759"/>
<dbReference type="AlphaFoldDB" id="A0A0S4TKG4"/>